<keyword evidence="1" id="KW-1133">Transmembrane helix</keyword>
<dbReference type="EMBL" id="JACNJN010000071">
    <property type="protein sequence ID" value="MBC8334542.1"/>
    <property type="molecule type" value="Genomic_DNA"/>
</dbReference>
<organism evidence="2 3">
    <name type="scientific">Candidatus Desulfolinea nitratireducens</name>
    <dbReference type="NCBI Taxonomy" id="2841698"/>
    <lineage>
        <taxon>Bacteria</taxon>
        <taxon>Bacillati</taxon>
        <taxon>Chloroflexota</taxon>
        <taxon>Anaerolineae</taxon>
        <taxon>Anaerolineales</taxon>
        <taxon>Anaerolineales incertae sedis</taxon>
        <taxon>Candidatus Desulfolinea</taxon>
    </lineage>
</organism>
<comment type="caution">
    <text evidence="2">The sequence shown here is derived from an EMBL/GenBank/DDBJ whole genome shotgun (WGS) entry which is preliminary data.</text>
</comment>
<dbReference type="AlphaFoldDB" id="A0A8J6TIQ8"/>
<evidence type="ECO:0000256" key="1">
    <source>
        <dbReference type="SAM" id="Phobius"/>
    </source>
</evidence>
<evidence type="ECO:0000313" key="3">
    <source>
        <dbReference type="Proteomes" id="UP000614469"/>
    </source>
</evidence>
<gene>
    <name evidence="2" type="ORF">H8E29_04700</name>
</gene>
<keyword evidence="1" id="KW-0812">Transmembrane</keyword>
<reference evidence="2 3" key="1">
    <citation type="submission" date="2020-08" db="EMBL/GenBank/DDBJ databases">
        <title>Bridging the membrane lipid divide: bacteria of the FCB group superphylum have the potential to synthesize archaeal ether lipids.</title>
        <authorList>
            <person name="Villanueva L."/>
            <person name="Von Meijenfeldt F.A.B."/>
            <person name="Westbye A.B."/>
            <person name="Yadav S."/>
            <person name="Hopmans E.C."/>
            <person name="Dutilh B.E."/>
            <person name="Sinninghe Damste J.S."/>
        </authorList>
    </citation>
    <scope>NUCLEOTIDE SEQUENCE [LARGE SCALE GENOMIC DNA]</scope>
    <source>
        <strain evidence="2">NIOZ-UU36</strain>
    </source>
</reference>
<feature type="transmembrane region" description="Helical" evidence="1">
    <location>
        <begin position="228"/>
        <end position="250"/>
    </location>
</feature>
<evidence type="ECO:0000313" key="2">
    <source>
        <dbReference type="EMBL" id="MBC8334542.1"/>
    </source>
</evidence>
<feature type="transmembrane region" description="Helical" evidence="1">
    <location>
        <begin position="20"/>
        <end position="38"/>
    </location>
</feature>
<proteinExistence type="predicted"/>
<feature type="transmembrane region" description="Helical" evidence="1">
    <location>
        <begin position="189"/>
        <end position="216"/>
    </location>
</feature>
<keyword evidence="1" id="KW-0472">Membrane</keyword>
<sequence>MGKRMKQLWGVIKENHRLLVALGIILVAATIYYFAWAIPQTFAEITHIGINREKMDNNMWWASDARDYRDSGDYFFGRSEVHGLNRRPWLYPLIVGFLRLIIPSFPDFGLWVLQFVFWLLSISFIFLTLVRATGKIWLAMLTTGIFWTHPSPIALTFHGMTEVFNIFLLSILVFFLFSKHSNEENSDYWLLFLMCLLVVTKPTYQLQLAALLIFSLIKSFKKWHILRFWGKIILALFPLWIQFLITWQILGYATVSDVAGHTLKYWMLTRVYARAEGIADLHEVAPIVETWSREEEIAYFLDHKQLTFTTYFNNLVAEGLLADSYVIIDKDNSMNVAIMTLNKWHFYLHLLMLPLMGYFLLFNYKGKWKAVWIIYLTFIIQILATGVSADQGDRLMITALPLWIVAYSFVIGRLRLLDIREN</sequence>
<accession>A0A8J6TIQ8</accession>
<dbReference type="Proteomes" id="UP000614469">
    <property type="component" value="Unassembled WGS sequence"/>
</dbReference>
<feature type="transmembrane region" description="Helical" evidence="1">
    <location>
        <begin position="153"/>
        <end position="177"/>
    </location>
</feature>
<feature type="transmembrane region" description="Helical" evidence="1">
    <location>
        <begin position="111"/>
        <end position="132"/>
    </location>
</feature>
<name>A0A8J6TIQ8_9CHLR</name>
<feature type="transmembrane region" description="Helical" evidence="1">
    <location>
        <begin position="344"/>
        <end position="363"/>
    </location>
</feature>
<feature type="transmembrane region" description="Helical" evidence="1">
    <location>
        <begin position="395"/>
        <end position="416"/>
    </location>
</feature>
<protein>
    <submittedName>
        <fullName evidence="2">Uncharacterized protein</fullName>
    </submittedName>
</protein>
<feature type="transmembrane region" description="Helical" evidence="1">
    <location>
        <begin position="370"/>
        <end position="389"/>
    </location>
</feature>